<dbReference type="Gene3D" id="3.40.190.10">
    <property type="entry name" value="Periplasmic binding protein-like II"/>
    <property type="match status" value="1"/>
</dbReference>
<name>G2J8K6_9BURK</name>
<keyword evidence="2" id="KW-0732">Signal</keyword>
<keyword evidence="5" id="KW-1185">Reference proteome</keyword>
<dbReference type="Pfam" id="PF00496">
    <property type="entry name" value="SBP_bac_5"/>
    <property type="match status" value="1"/>
</dbReference>
<dbReference type="PROSITE" id="PS01040">
    <property type="entry name" value="SBP_BACTERIAL_5"/>
    <property type="match status" value="1"/>
</dbReference>
<dbReference type="InterPro" id="IPR023765">
    <property type="entry name" value="SBP_5_CS"/>
</dbReference>
<dbReference type="GO" id="GO:0030288">
    <property type="term" value="C:outer membrane-bounded periplasmic space"/>
    <property type="evidence" value="ECO:0007669"/>
    <property type="project" value="TreeGrafter"/>
</dbReference>
<dbReference type="CDD" id="cd08493">
    <property type="entry name" value="PBP2_DppA_like"/>
    <property type="match status" value="1"/>
</dbReference>
<dbReference type="GO" id="GO:0043190">
    <property type="term" value="C:ATP-binding cassette (ABC) transporter complex"/>
    <property type="evidence" value="ECO:0007669"/>
    <property type="project" value="InterPro"/>
</dbReference>
<accession>G2J8K6</accession>
<dbReference type="PIRSF" id="PIRSF002741">
    <property type="entry name" value="MppA"/>
    <property type="match status" value="1"/>
</dbReference>
<dbReference type="Gene3D" id="3.90.76.10">
    <property type="entry name" value="Dipeptide-binding Protein, Domain 1"/>
    <property type="match status" value="1"/>
</dbReference>
<dbReference type="Gene3D" id="3.10.105.10">
    <property type="entry name" value="Dipeptide-binding Protein, Domain 3"/>
    <property type="match status" value="1"/>
</dbReference>
<proteinExistence type="inferred from homology"/>
<dbReference type="PANTHER" id="PTHR30290">
    <property type="entry name" value="PERIPLASMIC BINDING COMPONENT OF ABC TRANSPORTER"/>
    <property type="match status" value="1"/>
</dbReference>
<evidence type="ECO:0000313" key="5">
    <source>
        <dbReference type="Proteomes" id="UP000054051"/>
    </source>
</evidence>
<dbReference type="PANTHER" id="PTHR30290:SF38">
    <property type="entry name" value="D,D-DIPEPTIDE-BINDING PERIPLASMIC PROTEIN DDPA-RELATED"/>
    <property type="match status" value="1"/>
</dbReference>
<sequence>MSRTHISGLTKSLLLVEMIFSMSAINMSKGIAAIPDKTLVYCFDVSPAGFDANQARSIPELTTSAAPLYNRLIEFERGGMKLEPGLAESWDISKDGKVYTFHLRRGVKFHSTPWFKPTREFNAEDVLFTFERMRNPNMPFRKAYPVEFTVFHHFGLDKVISRIEALDEGYAVRFTLNTVQAPFILFLAAHATSILSAEYAAQLLKAGKPSDISWKPVGTGPFIFENYDKDATIRFKGNPEYWKPDEVWLSRLIFDITPDAAVRAQKLKADECQVATHLRSTDIPTFEYDLHFQVLKSPGFNMSYLAYNATHKALSDVRVRRALDMAIDKQAIIDQVYEGHAQIAVAPMSPLQWSYDNTLQDAPRNLEKAKALLKEAGYPNGFTLSLWSPHSIGTNPNPQLTAAMIQSDWGKIGVKARIASYEVAEYLRRAFKGEHDALLAGKVSNVPDPDNWLQSLSSDAARNGFNFSRWRNQTFDALLQTAVQNLNIDERTQLYLKAQKIFKQEQPFTPIAYVTDYQVINKHVTGFKINPLGPTIFSGVGLK</sequence>
<dbReference type="STRING" id="1070319.CAGGBEG34_200107"/>
<dbReference type="InterPro" id="IPR039424">
    <property type="entry name" value="SBP_5"/>
</dbReference>
<dbReference type="EMBL" id="CAFB01000037">
    <property type="protein sequence ID" value="CCD29103.1"/>
    <property type="molecule type" value="Genomic_DNA"/>
</dbReference>
<evidence type="ECO:0000256" key="2">
    <source>
        <dbReference type="ARBA" id="ARBA00022729"/>
    </source>
</evidence>
<comment type="similarity">
    <text evidence="1">Belongs to the bacterial solute-binding protein 5 family.</text>
</comment>
<comment type="caution">
    <text evidence="4">The sequence shown here is derived from an EMBL/GenBank/DDBJ whole genome shotgun (WGS) entry which is preliminary data.</text>
</comment>
<dbReference type="SUPFAM" id="SSF53850">
    <property type="entry name" value="Periplasmic binding protein-like II"/>
    <property type="match status" value="1"/>
</dbReference>
<dbReference type="GO" id="GO:0042938">
    <property type="term" value="P:dipeptide transport"/>
    <property type="evidence" value="ECO:0007669"/>
    <property type="project" value="TreeGrafter"/>
</dbReference>
<evidence type="ECO:0000256" key="1">
    <source>
        <dbReference type="ARBA" id="ARBA00005695"/>
    </source>
</evidence>
<dbReference type="AlphaFoldDB" id="G2J8K6"/>
<dbReference type="InterPro" id="IPR000914">
    <property type="entry name" value="SBP_5_dom"/>
</dbReference>
<protein>
    <submittedName>
        <fullName evidence="4">Periplasmic dipeptide transport protein (Dipeptide-binding protein) (DBP)</fullName>
    </submittedName>
</protein>
<reference evidence="4 5" key="1">
    <citation type="submission" date="2011-08" db="EMBL/GenBank/DDBJ databases">
        <title>The genome of the obligate endobacterium of an arbuscular mycorrhizal fungus reveals an interphylum network of nutritional interactions.</title>
        <authorList>
            <person name="Ghignone S."/>
            <person name="Salvioli A."/>
            <person name="Anca I."/>
            <person name="Lumini E."/>
            <person name="Ortu G."/>
            <person name="Petiti L."/>
            <person name="Cruveiller S."/>
            <person name="Bianciotto V."/>
            <person name="Piffanelli P."/>
            <person name="Lanfranco L."/>
            <person name="Bonfante P."/>
        </authorList>
    </citation>
    <scope>NUCLEOTIDE SEQUENCE [LARGE SCALE GENOMIC DNA]</scope>
    <source>
        <strain evidence="4 5">BEG34</strain>
    </source>
</reference>
<dbReference type="Proteomes" id="UP000054051">
    <property type="component" value="Unassembled WGS sequence"/>
</dbReference>
<dbReference type="OrthoDB" id="9801799at2"/>
<dbReference type="eggNOG" id="COG0747">
    <property type="taxonomic scope" value="Bacteria"/>
</dbReference>
<gene>
    <name evidence="4" type="primary">dppA</name>
    <name evidence="4" type="ORF">CAGGBEG34_200107</name>
</gene>
<dbReference type="GO" id="GO:1904680">
    <property type="term" value="F:peptide transmembrane transporter activity"/>
    <property type="evidence" value="ECO:0007669"/>
    <property type="project" value="TreeGrafter"/>
</dbReference>
<feature type="domain" description="Solute-binding protein family 5" evidence="3">
    <location>
        <begin position="81"/>
        <end position="461"/>
    </location>
</feature>
<evidence type="ECO:0000259" key="3">
    <source>
        <dbReference type="Pfam" id="PF00496"/>
    </source>
</evidence>
<dbReference type="InterPro" id="IPR030678">
    <property type="entry name" value="Peptide/Ni-bd"/>
</dbReference>
<organism evidence="4 5">
    <name type="scientific">Candidatus Glomeribacter gigasporarum BEG34</name>
    <dbReference type="NCBI Taxonomy" id="1070319"/>
    <lineage>
        <taxon>Bacteria</taxon>
        <taxon>Pseudomonadati</taxon>
        <taxon>Pseudomonadota</taxon>
        <taxon>Betaproteobacteria</taxon>
        <taxon>Burkholderiales</taxon>
        <taxon>Burkholderiaceae</taxon>
        <taxon>Candidatus Glomeribacter</taxon>
    </lineage>
</organism>
<evidence type="ECO:0000313" key="4">
    <source>
        <dbReference type="EMBL" id="CCD29103.1"/>
    </source>
</evidence>